<dbReference type="EMBL" id="UGYV01000007">
    <property type="protein sequence ID" value="SUJ14693.1"/>
    <property type="molecule type" value="Genomic_DNA"/>
</dbReference>
<feature type="transmembrane region" description="Helical" evidence="1">
    <location>
        <begin position="12"/>
        <end position="36"/>
    </location>
</feature>
<evidence type="ECO:0000256" key="1">
    <source>
        <dbReference type="SAM" id="Phobius"/>
    </source>
</evidence>
<gene>
    <name evidence="2" type="ORF">NCTC10736_01185</name>
    <name evidence="3" type="ORF">NCTC10736_04225</name>
</gene>
<keyword evidence="1" id="KW-0472">Membrane</keyword>
<proteinExistence type="predicted"/>
<protein>
    <recommendedName>
        <fullName evidence="5">DUF4760 domain-containing protein</fullName>
    </recommendedName>
</protein>
<accession>A0A380CA19</accession>
<organism evidence="3 4">
    <name type="scientific">Shewanella morhuae</name>
    <dbReference type="NCBI Taxonomy" id="365591"/>
    <lineage>
        <taxon>Bacteria</taxon>
        <taxon>Pseudomonadati</taxon>
        <taxon>Pseudomonadota</taxon>
        <taxon>Gammaproteobacteria</taxon>
        <taxon>Alteromonadales</taxon>
        <taxon>Shewanellaceae</taxon>
        <taxon>Shewanella</taxon>
    </lineage>
</organism>
<evidence type="ECO:0000313" key="3">
    <source>
        <dbReference type="EMBL" id="SUJ14693.1"/>
    </source>
</evidence>
<name>A0A380CA19_9GAMM</name>
<dbReference type="Proteomes" id="UP000255061">
    <property type="component" value="Unassembled WGS sequence"/>
</dbReference>
<evidence type="ECO:0000313" key="2">
    <source>
        <dbReference type="EMBL" id="SUI69804.1"/>
    </source>
</evidence>
<sequence>MGQWIVNHLNEIGAISTILAFIFSVAVLAFSAYRYVSLRQDELKNQRYERYHLLLRNISQGHDFSGVLKLVSQRAFIYELRHFPEYKSLTIRLLESLLIEWQEDADKSTKLSYEIQETIKALK</sequence>
<keyword evidence="1" id="KW-0812">Transmembrane</keyword>
<evidence type="ECO:0000313" key="4">
    <source>
        <dbReference type="Proteomes" id="UP000255061"/>
    </source>
</evidence>
<reference evidence="3 4" key="1">
    <citation type="submission" date="2018-06" db="EMBL/GenBank/DDBJ databases">
        <authorList>
            <consortium name="Pathogen Informatics"/>
            <person name="Doyle S."/>
        </authorList>
    </citation>
    <scope>NUCLEOTIDE SEQUENCE [LARGE SCALE GENOMIC DNA]</scope>
    <source>
        <strain evidence="3 4">NCTC10736</strain>
    </source>
</reference>
<dbReference type="AlphaFoldDB" id="A0A380CA19"/>
<keyword evidence="1" id="KW-1133">Transmembrane helix</keyword>
<dbReference type="RefSeq" id="WP_115405719.1">
    <property type="nucleotide sequence ID" value="NZ_UGYV01000001.1"/>
</dbReference>
<dbReference type="EMBL" id="UGYV01000001">
    <property type="protein sequence ID" value="SUI69804.1"/>
    <property type="molecule type" value="Genomic_DNA"/>
</dbReference>
<evidence type="ECO:0008006" key="5">
    <source>
        <dbReference type="Google" id="ProtNLM"/>
    </source>
</evidence>